<protein>
    <submittedName>
        <fullName evidence="2">Uncharacterized protein</fullName>
    </submittedName>
</protein>
<dbReference type="EMBL" id="AGAY01000002">
    <property type="protein sequence ID" value="EGY53737.1"/>
    <property type="molecule type" value="Genomic_DNA"/>
</dbReference>
<reference evidence="2 3" key="1">
    <citation type="submission" date="2011-05" db="EMBL/GenBank/DDBJ databases">
        <authorList>
            <person name="Muzny D."/>
            <person name="Qin X."/>
            <person name="Deng J."/>
            <person name="Jiang H."/>
            <person name="Liu Y."/>
            <person name="Qu J."/>
            <person name="Song X.-Z."/>
            <person name="Zhang L."/>
            <person name="Thornton R."/>
            <person name="Coyle M."/>
            <person name="Francisco L."/>
            <person name="Jackson L."/>
            <person name="Javaid M."/>
            <person name="Korchina V."/>
            <person name="Kovar C."/>
            <person name="Mata R."/>
            <person name="Mathew T."/>
            <person name="Ngo R."/>
            <person name="Nguyen L."/>
            <person name="Nguyen N."/>
            <person name="Okwuonu G."/>
            <person name="Ongeri F."/>
            <person name="Pham C."/>
            <person name="Simmons D."/>
            <person name="Wilczek-Boney K."/>
            <person name="Hale W."/>
            <person name="Jakkamsetti A."/>
            <person name="Pham P."/>
            <person name="Ruth R."/>
            <person name="San Lucas F."/>
            <person name="Warren J."/>
            <person name="Zhang J."/>
            <person name="Zhao Z."/>
            <person name="Zhou C."/>
            <person name="Zhu D."/>
            <person name="Lee S."/>
            <person name="Bess C."/>
            <person name="Blankenburg K."/>
            <person name="Forbes L."/>
            <person name="Fu Q."/>
            <person name="Gubbala S."/>
            <person name="Hirani K."/>
            <person name="Jayaseelan J.C."/>
            <person name="Lara F."/>
            <person name="Munidasa M."/>
            <person name="Palculict T."/>
            <person name="Patil S."/>
            <person name="Pu L.-L."/>
            <person name="Saada N."/>
            <person name="Tang L."/>
            <person name="Weissenberger G."/>
            <person name="Zhu Y."/>
            <person name="Hemphill L."/>
            <person name="Shang Y."/>
            <person name="Youmans B."/>
            <person name="Ayvaz T."/>
            <person name="Ross M."/>
            <person name="Santibanez J."/>
            <person name="Aqrawi P."/>
            <person name="Gross S."/>
            <person name="Joshi V."/>
            <person name="Fowler G."/>
            <person name="Nazareth L."/>
            <person name="Reid J."/>
            <person name="Worley K."/>
            <person name="Petrosino J."/>
            <person name="Highlander S."/>
            <person name="Gibbs R."/>
        </authorList>
    </citation>
    <scope>NUCLEOTIDE SEQUENCE [LARGE SCALE GENOMIC DNA]</scope>
    <source>
        <strain evidence="2 3">871</strain>
    </source>
</reference>
<comment type="caution">
    <text evidence="2">The sequence shown here is derived from an EMBL/GenBank/DDBJ whole genome shotgun (WGS) entry which is preliminary data.</text>
</comment>
<organism evidence="2 3">
    <name type="scientific">Neisseria shayeganii 871</name>
    <dbReference type="NCBI Taxonomy" id="1032488"/>
    <lineage>
        <taxon>Bacteria</taxon>
        <taxon>Pseudomonadati</taxon>
        <taxon>Pseudomonadota</taxon>
        <taxon>Betaproteobacteria</taxon>
        <taxon>Neisseriales</taxon>
        <taxon>Neisseriaceae</taxon>
        <taxon>Neisseria</taxon>
    </lineage>
</organism>
<proteinExistence type="predicted"/>
<dbReference type="STRING" id="1032488.HMPREF9371_0048"/>
<keyword evidence="3" id="KW-1185">Reference proteome</keyword>
<evidence type="ECO:0000313" key="3">
    <source>
        <dbReference type="Proteomes" id="UP000003019"/>
    </source>
</evidence>
<sequence length="48" mass="5247">MKDLSHSAPFHSGEKMEPLKPGAMHFGLTQAQLAQFQHTFPHEAGTAT</sequence>
<evidence type="ECO:0000256" key="1">
    <source>
        <dbReference type="SAM" id="MobiDB-lite"/>
    </source>
</evidence>
<dbReference type="HOGENOM" id="CLU_3155287_0_0_4"/>
<dbReference type="Proteomes" id="UP000003019">
    <property type="component" value="Unassembled WGS sequence"/>
</dbReference>
<dbReference type="AlphaFoldDB" id="G4CEK9"/>
<accession>G4CEK9</accession>
<gene>
    <name evidence="2" type="ORF">HMPREF9371_0048</name>
</gene>
<evidence type="ECO:0000313" key="2">
    <source>
        <dbReference type="EMBL" id="EGY53737.1"/>
    </source>
</evidence>
<feature type="region of interest" description="Disordered" evidence="1">
    <location>
        <begin position="1"/>
        <end position="21"/>
    </location>
</feature>
<name>G4CEK9_9NEIS</name>